<reference evidence="4" key="1">
    <citation type="submission" date="2015-02" db="EMBL/GenBank/DDBJ databases">
        <title>Draft Genome of Frankia sp. CpI1-S.</title>
        <authorList>
            <person name="Oshone R.T."/>
            <person name="Ngom M."/>
            <person name="Ghodhbane-Gtari F."/>
            <person name="Gtari M."/>
            <person name="Morris K."/>
            <person name="Thomas K."/>
            <person name="Sen A."/>
            <person name="Tisa L.S."/>
        </authorList>
    </citation>
    <scope>NUCLEOTIDE SEQUENCE [LARGE SCALE GENOMIC DNA]</scope>
    <source>
        <strain evidence="4">CpI1-S</strain>
    </source>
</reference>
<dbReference type="EMBL" id="JYFN01000037">
    <property type="protein sequence ID" value="KJE21465.1"/>
    <property type="molecule type" value="Genomic_DNA"/>
</dbReference>
<dbReference type="RefSeq" id="WP_199865452.1">
    <property type="nucleotide sequence ID" value="NZ_JYFN01000037.1"/>
</dbReference>
<feature type="domain" description="Activator of Hsp90 ATPase homologue 1/2-like C-terminal" evidence="2">
    <location>
        <begin position="37"/>
        <end position="147"/>
    </location>
</feature>
<dbReference type="SUPFAM" id="SSF55961">
    <property type="entry name" value="Bet v1-like"/>
    <property type="match status" value="1"/>
</dbReference>
<keyword evidence="4" id="KW-1185">Reference proteome</keyword>
<evidence type="ECO:0000313" key="4">
    <source>
        <dbReference type="Proteomes" id="UP000032545"/>
    </source>
</evidence>
<dbReference type="AlphaFoldDB" id="A0A0D8BBJ8"/>
<dbReference type="Proteomes" id="UP000032545">
    <property type="component" value="Unassembled WGS sequence"/>
</dbReference>
<dbReference type="Pfam" id="PF08327">
    <property type="entry name" value="AHSA1"/>
    <property type="match status" value="1"/>
</dbReference>
<evidence type="ECO:0000259" key="2">
    <source>
        <dbReference type="Pfam" id="PF08327"/>
    </source>
</evidence>
<evidence type="ECO:0000313" key="3">
    <source>
        <dbReference type="EMBL" id="KJE21465.1"/>
    </source>
</evidence>
<accession>A0A0D8BBJ8</accession>
<name>A0A0D8BBJ8_9ACTN</name>
<comment type="similarity">
    <text evidence="1">Belongs to the AHA1 family.</text>
</comment>
<dbReference type="InterPro" id="IPR013538">
    <property type="entry name" value="ASHA1/2-like_C"/>
</dbReference>
<comment type="caution">
    <text evidence="3">The sequence shown here is derived from an EMBL/GenBank/DDBJ whole genome shotgun (WGS) entry which is preliminary data.</text>
</comment>
<dbReference type="Gene3D" id="3.30.530.20">
    <property type="match status" value="1"/>
</dbReference>
<sequence>MLIDRPSGDSADSATVPAEAGSPLLHGSFRLSRVLAAPPGHVFTAFADIALRRRWFRIPGEPGTSRHELDFRIGGHELAGGTFAVSGVPERIEYHAQFLDIVPDERIVFTYTGILDGQPRWASLTTVELAADAAGTRLTRTEQYVFLALTGDGRDDVAHLEGTTRLQFNALESVVVGRPARSGGFTA</sequence>
<organism evidence="3 4">
    <name type="scientific">Frankia torreyi</name>
    <dbReference type="NCBI Taxonomy" id="1856"/>
    <lineage>
        <taxon>Bacteria</taxon>
        <taxon>Bacillati</taxon>
        <taxon>Actinomycetota</taxon>
        <taxon>Actinomycetes</taxon>
        <taxon>Frankiales</taxon>
        <taxon>Frankiaceae</taxon>
        <taxon>Frankia</taxon>
    </lineage>
</organism>
<evidence type="ECO:0000256" key="1">
    <source>
        <dbReference type="ARBA" id="ARBA00006817"/>
    </source>
</evidence>
<gene>
    <name evidence="3" type="ORF">FF36_04275</name>
</gene>
<proteinExistence type="inferred from homology"/>
<dbReference type="PATRIC" id="fig|1502723.3.peg.3994"/>
<dbReference type="InterPro" id="IPR023393">
    <property type="entry name" value="START-like_dom_sf"/>
</dbReference>
<protein>
    <recommendedName>
        <fullName evidence="2">Activator of Hsp90 ATPase homologue 1/2-like C-terminal domain-containing protein</fullName>
    </recommendedName>
</protein>
<reference evidence="3 4" key="2">
    <citation type="journal article" date="2016" name="Genome Announc.">
        <title>Permanent Draft Genome Sequences for Two Variants of Frankia sp. Strain CpI1, the First Frankia Strain Isolated from Root Nodules of Comptonia peregrina.</title>
        <authorList>
            <person name="Oshone R."/>
            <person name="Hurst S.G.IV."/>
            <person name="Abebe-Akele F."/>
            <person name="Simpson S."/>
            <person name="Morris K."/>
            <person name="Thomas W.K."/>
            <person name="Tisa L.S."/>
        </authorList>
    </citation>
    <scope>NUCLEOTIDE SEQUENCE [LARGE SCALE GENOMIC DNA]</scope>
    <source>
        <strain evidence="4">CpI1-S</strain>
    </source>
</reference>